<dbReference type="Gene3D" id="3.40.50.150">
    <property type="entry name" value="Vaccinia Virus protein VP39"/>
    <property type="match status" value="1"/>
</dbReference>
<dbReference type="GO" id="GO:0032259">
    <property type="term" value="P:methylation"/>
    <property type="evidence" value="ECO:0007669"/>
    <property type="project" value="UniProtKB-KW"/>
</dbReference>
<dbReference type="RefSeq" id="WP_003919954.1">
    <property type="nucleotide sequence ID" value="NZ_AP022314.1"/>
</dbReference>
<feature type="domain" description="Methyltransferase type 11" evidence="1">
    <location>
        <begin position="59"/>
        <end position="154"/>
    </location>
</feature>
<protein>
    <submittedName>
        <fullName evidence="2">Methyltransferase</fullName>
    </submittedName>
</protein>
<proteinExistence type="predicted"/>
<dbReference type="SUPFAM" id="SSF53335">
    <property type="entry name" value="S-adenosyl-L-methionine-dependent methyltransferases"/>
    <property type="match status" value="1"/>
</dbReference>
<dbReference type="InterPro" id="IPR029063">
    <property type="entry name" value="SAM-dependent_MTases_sf"/>
</dbReference>
<dbReference type="KEGG" id="mxe:MYXE_30220"/>
<evidence type="ECO:0000259" key="1">
    <source>
        <dbReference type="Pfam" id="PF08241"/>
    </source>
</evidence>
<gene>
    <name evidence="2" type="ORF">MYXE_30220</name>
</gene>
<dbReference type="CDD" id="cd02440">
    <property type="entry name" value="AdoMet_MTases"/>
    <property type="match status" value="1"/>
</dbReference>
<keyword evidence="2" id="KW-0489">Methyltransferase</keyword>
<evidence type="ECO:0000313" key="2">
    <source>
        <dbReference type="EMBL" id="BBU23232.1"/>
    </source>
</evidence>
<accession>A0AAD1H1K0</accession>
<dbReference type="AlphaFoldDB" id="A0AAD1H1K0"/>
<organism evidence="2 3">
    <name type="scientific">Mycobacterium xenopi</name>
    <dbReference type="NCBI Taxonomy" id="1789"/>
    <lineage>
        <taxon>Bacteria</taxon>
        <taxon>Bacillati</taxon>
        <taxon>Actinomycetota</taxon>
        <taxon>Actinomycetes</taxon>
        <taxon>Mycobacteriales</taxon>
        <taxon>Mycobacteriaceae</taxon>
        <taxon>Mycobacterium</taxon>
    </lineage>
</organism>
<dbReference type="GO" id="GO:0008757">
    <property type="term" value="F:S-adenosylmethionine-dependent methyltransferase activity"/>
    <property type="evidence" value="ECO:0007669"/>
    <property type="project" value="InterPro"/>
</dbReference>
<keyword evidence="2" id="KW-0808">Transferase</keyword>
<sequence length="272" mass="30057">MVRRQGGSRQALPSTRRADETMQGHWLLAKLGKRVLRPGGLELTRTLLCHAGVNNADVLELAPGLGRTATEILARRPRSYLGVEQDPDAANVVRRHVAEHGDVWVTDAATTGLPDHSIDVVIGEAMLTMQGDTSKHAIVAEAARVLRPCGRYAIHELALTPDTIPDEIKTDVRQSLARAIRVNARPLTIAEWSRLLADHGLVVDHIATAPMALLQPRRLISDEGLLGTLRFVKNLISHRDARRRVLLMRRTFRTYRNQLAAVAIVAHKPDTD</sequence>
<name>A0AAD1H1K0_MYCXE</name>
<dbReference type="Pfam" id="PF08241">
    <property type="entry name" value="Methyltransf_11"/>
    <property type="match status" value="1"/>
</dbReference>
<dbReference type="Proteomes" id="UP000464624">
    <property type="component" value="Chromosome"/>
</dbReference>
<evidence type="ECO:0000313" key="3">
    <source>
        <dbReference type="Proteomes" id="UP000464624"/>
    </source>
</evidence>
<dbReference type="InterPro" id="IPR013216">
    <property type="entry name" value="Methyltransf_11"/>
</dbReference>
<reference evidence="2 3" key="1">
    <citation type="submission" date="2019-12" db="EMBL/GenBank/DDBJ databases">
        <title>Complete genome sequence of Mycolicibacterium xenopi str. JCM15661T.</title>
        <authorList>
            <person name="Yoshida M."/>
            <person name="Fukano H."/>
            <person name="Asakura T."/>
            <person name="Hoshino Y."/>
        </authorList>
    </citation>
    <scope>NUCLEOTIDE SEQUENCE [LARGE SCALE GENOMIC DNA]</scope>
    <source>
        <strain evidence="2 3">JCM 15661T</strain>
    </source>
</reference>
<dbReference type="EMBL" id="AP022314">
    <property type="protein sequence ID" value="BBU23232.1"/>
    <property type="molecule type" value="Genomic_DNA"/>
</dbReference>